<dbReference type="Proteomes" id="UP000219353">
    <property type="component" value="Unassembled WGS sequence"/>
</dbReference>
<gene>
    <name evidence="1" type="ORF">SAMN06297280_1218</name>
</gene>
<dbReference type="EMBL" id="OBEB01000002">
    <property type="protein sequence ID" value="SNY49006.1"/>
    <property type="molecule type" value="Genomic_DNA"/>
</dbReference>
<dbReference type="OrthoDB" id="5769127at2"/>
<sequence length="113" mass="12796">MLQSGDLLLVCYRRLFSNDENRFFLGAVDDYQAGIVKITGHSFLRDSVTGKMAEKSDLATKILSISSGSLIVYQLPPTLVLADLRFEQKMMRLILLDDQGFSLDLTEKLHRQN</sequence>
<evidence type="ECO:0000313" key="1">
    <source>
        <dbReference type="EMBL" id="SNY49006.1"/>
    </source>
</evidence>
<keyword evidence="2" id="KW-1185">Reference proteome</keyword>
<reference evidence="2" key="1">
    <citation type="submission" date="2017-09" db="EMBL/GenBank/DDBJ databases">
        <authorList>
            <person name="Varghese N."/>
            <person name="Submissions S."/>
        </authorList>
    </citation>
    <scope>NUCLEOTIDE SEQUENCE [LARGE SCALE GENOMIC DNA]</scope>
    <source>
        <strain evidence="2">CGMCC 1.12461</strain>
    </source>
</reference>
<protein>
    <submittedName>
        <fullName evidence="1">Uncharacterized protein</fullName>
    </submittedName>
</protein>
<evidence type="ECO:0000313" key="2">
    <source>
        <dbReference type="Proteomes" id="UP000219353"/>
    </source>
</evidence>
<dbReference type="RefSeq" id="WP_097110513.1">
    <property type="nucleotide sequence ID" value="NZ_OBEB01000002.1"/>
</dbReference>
<organism evidence="1 2">
    <name type="scientific">Arsukibacterium tuosuense</name>
    <dbReference type="NCBI Taxonomy" id="1323745"/>
    <lineage>
        <taxon>Bacteria</taxon>
        <taxon>Pseudomonadati</taxon>
        <taxon>Pseudomonadota</taxon>
        <taxon>Gammaproteobacteria</taxon>
        <taxon>Chromatiales</taxon>
        <taxon>Chromatiaceae</taxon>
        <taxon>Arsukibacterium</taxon>
    </lineage>
</organism>
<name>A0A285IPI3_9GAMM</name>
<accession>A0A285IPI3</accession>
<dbReference type="AlphaFoldDB" id="A0A285IPI3"/>
<proteinExistence type="predicted"/>